<dbReference type="Proteomes" id="UP001220225">
    <property type="component" value="Unassembled WGS sequence"/>
</dbReference>
<protein>
    <submittedName>
        <fullName evidence="1">Uncharacterized protein</fullName>
    </submittedName>
</protein>
<dbReference type="RefSeq" id="WP_273577620.1">
    <property type="nucleotide sequence ID" value="NZ_JAQRFN010000054.1"/>
</dbReference>
<organism evidence="1 2">
    <name type="scientific">Xenorhabdus anantnagensis</name>
    <dbReference type="NCBI Taxonomy" id="3025875"/>
    <lineage>
        <taxon>Bacteria</taxon>
        <taxon>Pseudomonadati</taxon>
        <taxon>Pseudomonadota</taxon>
        <taxon>Gammaproteobacteria</taxon>
        <taxon>Enterobacterales</taxon>
        <taxon>Morganellaceae</taxon>
        <taxon>Xenorhabdus</taxon>
    </lineage>
</organism>
<comment type="caution">
    <text evidence="1">The sequence shown here is derived from an EMBL/GenBank/DDBJ whole genome shotgun (WGS) entry which is preliminary data.</text>
</comment>
<sequence length="51" mass="5237">MAGLPVSLGARGGTWAMGGLSHGVPVKNVQAAQSPLNIMWGNYTHCADEQG</sequence>
<keyword evidence="2" id="KW-1185">Reference proteome</keyword>
<name>A0ABT5LXJ7_9GAMM</name>
<evidence type="ECO:0000313" key="2">
    <source>
        <dbReference type="Proteomes" id="UP001220225"/>
    </source>
</evidence>
<proteinExistence type="predicted"/>
<reference evidence="1 2" key="1">
    <citation type="submission" date="2023-02" db="EMBL/GenBank/DDBJ databases">
        <title>Entomopathogenic bacteria.</title>
        <authorList>
            <person name="Machado R.A."/>
        </authorList>
    </citation>
    <scope>NUCLEOTIDE SEQUENCE [LARGE SCALE GENOMIC DNA]</scope>
    <source>
        <strain evidence="1 2">XENO-2</strain>
    </source>
</reference>
<evidence type="ECO:0000313" key="1">
    <source>
        <dbReference type="EMBL" id="MDC9598934.1"/>
    </source>
</evidence>
<gene>
    <name evidence="1" type="ORF">PSI14_19395</name>
</gene>
<dbReference type="EMBL" id="JAQRFN010000054">
    <property type="protein sequence ID" value="MDC9598934.1"/>
    <property type="molecule type" value="Genomic_DNA"/>
</dbReference>
<accession>A0ABT5LXJ7</accession>